<dbReference type="SUPFAM" id="SSF50249">
    <property type="entry name" value="Nucleic acid-binding proteins"/>
    <property type="match status" value="2"/>
</dbReference>
<gene>
    <name evidence="7" type="ORF">EZV62_000782</name>
</gene>
<dbReference type="OrthoDB" id="1162399at2759"/>
<proteinExistence type="inferred from homology"/>
<comment type="similarity">
    <text evidence="2">Belongs to the eukaryotic RPB7/RPC8 RNA polymerase subunit family.</text>
</comment>
<keyword evidence="8" id="KW-1185">Reference proteome</keyword>
<dbReference type="InterPro" id="IPR045113">
    <property type="entry name" value="Rpb7-like"/>
</dbReference>
<sequence length="434" mass="49317">MRTRAFSSSGPTTETLIRIQVNTCSAAYLQELQLLDVLEPRMIWDNSGESIFSDLFILVMFMWITGMFSEVELLRDVAVLAENLDRNGLVSQRFIMTRLLEDLLKEKANKDLGYFLAVTSLKSIGNGKLQDESGNVFFPVAFKCRTFMPFRGEVLEGVVHHIYRFGVFLQCGPVKYAFLSFRKMPNYSYVPGENPTFVNDQLAKIENGVVVRFLVLGVRWIEKRGEIMKRDFVMLASLEGESLGPISLSGTDEIDLYKMFLKVQLPWNIIIPAESLESNGLMLQRSMILRLLDDFASKKASKELGYYLAVTTLDNIGEGKVRQNTGDVLFPVRFSGITFKIFRGEIIEGVVHKVLKHGVFLRCGPIENIYLSNMKMPDYRYVPGEDPEFMNDKLSKIKKDVVVRVIVLGTKWLEAEREFQALVSLEGDYLGPVS</sequence>
<evidence type="ECO:0000256" key="6">
    <source>
        <dbReference type="RuleBase" id="RU369086"/>
    </source>
</evidence>
<dbReference type="Gene3D" id="2.40.50.140">
    <property type="entry name" value="Nucleic acid-binding proteins"/>
    <property type="match status" value="2"/>
</dbReference>
<dbReference type="Gene3D" id="3.30.1490.120">
    <property type="entry name" value="RNA polymerase Rpb7-like, N-terminal domain"/>
    <property type="match status" value="2"/>
</dbReference>
<dbReference type="Proteomes" id="UP000323000">
    <property type="component" value="Chromosome 1"/>
</dbReference>
<evidence type="ECO:0000313" key="8">
    <source>
        <dbReference type="Proteomes" id="UP000323000"/>
    </source>
</evidence>
<evidence type="ECO:0000256" key="2">
    <source>
        <dbReference type="ARBA" id="ARBA00009307"/>
    </source>
</evidence>
<evidence type="ECO:0000313" key="7">
    <source>
        <dbReference type="EMBL" id="TXG72203.1"/>
    </source>
</evidence>
<organism evidence="7 8">
    <name type="scientific">Acer yangbiense</name>
    <dbReference type="NCBI Taxonomy" id="1000413"/>
    <lineage>
        <taxon>Eukaryota</taxon>
        <taxon>Viridiplantae</taxon>
        <taxon>Streptophyta</taxon>
        <taxon>Embryophyta</taxon>
        <taxon>Tracheophyta</taxon>
        <taxon>Spermatophyta</taxon>
        <taxon>Magnoliopsida</taxon>
        <taxon>eudicotyledons</taxon>
        <taxon>Gunneridae</taxon>
        <taxon>Pentapetalae</taxon>
        <taxon>rosids</taxon>
        <taxon>malvids</taxon>
        <taxon>Sapindales</taxon>
        <taxon>Sapindaceae</taxon>
        <taxon>Hippocastanoideae</taxon>
        <taxon>Acereae</taxon>
        <taxon>Acer</taxon>
    </lineage>
</organism>
<comment type="function">
    <text evidence="6">DNA-dependent RNA polymerase which catalyzes the transcription of DNA into RNA using the four ribonucleoside triphosphates as substrates.</text>
</comment>
<dbReference type="PANTHER" id="PTHR12709:SF3">
    <property type="entry name" value="DNA-DIRECTED RNA POLYMERASE V SUBUNIT 7"/>
    <property type="match status" value="1"/>
</dbReference>
<dbReference type="GO" id="GO:0006352">
    <property type="term" value="P:DNA-templated transcription initiation"/>
    <property type="evidence" value="ECO:0007669"/>
    <property type="project" value="UniProtKB-UniRule"/>
</dbReference>
<evidence type="ECO:0000256" key="5">
    <source>
        <dbReference type="ARBA" id="ARBA00023242"/>
    </source>
</evidence>
<dbReference type="GO" id="GO:0003697">
    <property type="term" value="F:single-stranded DNA binding"/>
    <property type="evidence" value="ECO:0007669"/>
    <property type="project" value="TreeGrafter"/>
</dbReference>
<accession>A0A5C7IS35</accession>
<comment type="caution">
    <text evidence="7">The sequence shown here is derived from an EMBL/GenBank/DDBJ whole genome shotgun (WGS) entry which is preliminary data.</text>
</comment>
<dbReference type="AlphaFoldDB" id="A0A5C7IS35"/>
<evidence type="ECO:0000256" key="4">
    <source>
        <dbReference type="ARBA" id="ARBA00023163"/>
    </source>
</evidence>
<dbReference type="InterPro" id="IPR012340">
    <property type="entry name" value="NA-bd_OB-fold"/>
</dbReference>
<dbReference type="GO" id="GO:0055029">
    <property type="term" value="C:nuclear DNA-directed RNA polymerase complex"/>
    <property type="evidence" value="ECO:0007669"/>
    <property type="project" value="UniProtKB-ARBA"/>
</dbReference>
<dbReference type="PANTHER" id="PTHR12709">
    <property type="entry name" value="DNA-DIRECTED RNA POLYMERASE II, III"/>
    <property type="match status" value="1"/>
</dbReference>
<dbReference type="FunFam" id="3.30.1490.120:FF:000001">
    <property type="entry name" value="DNA-directed RNA polymerase II subunit RPB7"/>
    <property type="match status" value="1"/>
</dbReference>
<evidence type="ECO:0000256" key="3">
    <source>
        <dbReference type="ARBA" id="ARBA00022478"/>
    </source>
</evidence>
<reference evidence="8" key="1">
    <citation type="journal article" date="2019" name="Gigascience">
        <title>De novo genome assembly of the endangered Acer yangbiense, a plant species with extremely small populations endemic to Yunnan Province, China.</title>
        <authorList>
            <person name="Yang J."/>
            <person name="Wariss H.M."/>
            <person name="Tao L."/>
            <person name="Zhang R."/>
            <person name="Yun Q."/>
            <person name="Hollingsworth P."/>
            <person name="Dao Z."/>
            <person name="Luo G."/>
            <person name="Guo H."/>
            <person name="Ma Y."/>
            <person name="Sun W."/>
        </authorList>
    </citation>
    <scope>NUCLEOTIDE SEQUENCE [LARGE SCALE GENOMIC DNA]</scope>
    <source>
        <strain evidence="8">cv. Malutang</strain>
    </source>
</reference>
<comment type="subcellular location">
    <subcellularLocation>
        <location evidence="1 6">Nucleus</location>
    </subcellularLocation>
</comment>
<keyword evidence="3 6" id="KW-0240">DNA-directed RNA polymerase</keyword>
<dbReference type="SUPFAM" id="SSF88798">
    <property type="entry name" value="N-terminal, heterodimerisation domain of RBP7 (RpoE)"/>
    <property type="match status" value="2"/>
</dbReference>
<dbReference type="InterPro" id="IPR036898">
    <property type="entry name" value="RNA_pol_Rpb7-like_N_sf"/>
</dbReference>
<protein>
    <recommendedName>
        <fullName evidence="6">DNA-directed RNA polymerase subunit</fullName>
    </recommendedName>
</protein>
<keyword evidence="5 6" id="KW-0539">Nucleus</keyword>
<dbReference type="EMBL" id="VAHF01000001">
    <property type="protein sequence ID" value="TXG72203.1"/>
    <property type="molecule type" value="Genomic_DNA"/>
</dbReference>
<name>A0A5C7IS35_9ROSI</name>
<dbReference type="CDD" id="cd04329">
    <property type="entry name" value="RNAP_II_Rpb7_N"/>
    <property type="match status" value="1"/>
</dbReference>
<dbReference type="FunFam" id="2.40.50.140:FF:000043">
    <property type="entry name" value="DNA-directed RNA polymerase II subunit RPB7"/>
    <property type="match status" value="1"/>
</dbReference>
<evidence type="ECO:0000256" key="1">
    <source>
        <dbReference type="ARBA" id="ARBA00004123"/>
    </source>
</evidence>
<keyword evidence="4 6" id="KW-0804">Transcription</keyword>
<dbReference type="GO" id="GO:0003727">
    <property type="term" value="F:single-stranded RNA binding"/>
    <property type="evidence" value="ECO:0007669"/>
    <property type="project" value="TreeGrafter"/>
</dbReference>